<dbReference type="AlphaFoldDB" id="A0AAW8QYA2"/>
<sequence>MKNPKKSANAEKQRRFREKQKALGKKLIRGYVTPAAMENYKELAEKTGWTDSDMLSNSLRITYAAYKNGQIRLLNQWLKEQDLKKKKQAASASPQSVPSQIEETQSEVKNGNSKGDSAQ</sequence>
<name>A0AAW8QYA2_9ALTE</name>
<dbReference type="EMBL" id="JAVRIE010000001">
    <property type="protein sequence ID" value="MDT0581570.1"/>
    <property type="molecule type" value="Genomic_DNA"/>
</dbReference>
<reference evidence="2 3" key="1">
    <citation type="submission" date="2023-09" db="EMBL/GenBank/DDBJ databases">
        <authorList>
            <person name="Rey-Velasco X."/>
        </authorList>
    </citation>
    <scope>NUCLEOTIDE SEQUENCE [LARGE SCALE GENOMIC DNA]</scope>
    <source>
        <strain evidence="2 3">W409</strain>
    </source>
</reference>
<organism evidence="2 3">
    <name type="scientific">Brumicola blandensis</name>
    <dbReference type="NCBI Taxonomy" id="3075611"/>
    <lineage>
        <taxon>Bacteria</taxon>
        <taxon>Pseudomonadati</taxon>
        <taxon>Pseudomonadota</taxon>
        <taxon>Gammaproteobacteria</taxon>
        <taxon>Alteromonadales</taxon>
        <taxon>Alteromonadaceae</taxon>
        <taxon>Brumicola</taxon>
    </lineage>
</organism>
<evidence type="ECO:0000313" key="2">
    <source>
        <dbReference type="EMBL" id="MDT0581570.1"/>
    </source>
</evidence>
<gene>
    <name evidence="2" type="ORF">RM544_03395</name>
</gene>
<comment type="caution">
    <text evidence="2">The sequence shown here is derived from an EMBL/GenBank/DDBJ whole genome shotgun (WGS) entry which is preliminary data.</text>
</comment>
<feature type="compositionally biased region" description="Low complexity" evidence="1">
    <location>
        <begin position="89"/>
        <end position="100"/>
    </location>
</feature>
<keyword evidence="3" id="KW-1185">Reference proteome</keyword>
<feature type="compositionally biased region" description="Polar residues" evidence="1">
    <location>
        <begin position="101"/>
        <end position="119"/>
    </location>
</feature>
<accession>A0AAW8QYA2</accession>
<feature type="compositionally biased region" description="Basic residues" evidence="1">
    <location>
        <begin position="14"/>
        <end position="23"/>
    </location>
</feature>
<feature type="region of interest" description="Disordered" evidence="1">
    <location>
        <begin position="84"/>
        <end position="119"/>
    </location>
</feature>
<proteinExistence type="predicted"/>
<evidence type="ECO:0000256" key="1">
    <source>
        <dbReference type="SAM" id="MobiDB-lite"/>
    </source>
</evidence>
<evidence type="ECO:0000313" key="3">
    <source>
        <dbReference type="Proteomes" id="UP001249020"/>
    </source>
</evidence>
<dbReference type="Proteomes" id="UP001249020">
    <property type="component" value="Unassembled WGS sequence"/>
</dbReference>
<feature type="region of interest" description="Disordered" evidence="1">
    <location>
        <begin position="1"/>
        <end position="23"/>
    </location>
</feature>
<protein>
    <submittedName>
        <fullName evidence="2">Uncharacterized protein</fullName>
    </submittedName>
</protein>